<dbReference type="Gene3D" id="1.10.10.60">
    <property type="entry name" value="Homeodomain-like"/>
    <property type="match status" value="2"/>
</dbReference>
<reference evidence="12" key="1">
    <citation type="submission" date="2015-03" db="EMBL/GenBank/DDBJ databases">
        <authorList>
            <person name="Wibberg D."/>
        </authorList>
    </citation>
    <scope>NUCLEOTIDE SEQUENCE [LARGE SCALE GENOMIC DNA]</scope>
</reference>
<evidence type="ECO:0000313" key="12">
    <source>
        <dbReference type="Proteomes" id="UP000033163"/>
    </source>
</evidence>
<dbReference type="GO" id="GO:0005737">
    <property type="term" value="C:cytoplasm"/>
    <property type="evidence" value="ECO:0007669"/>
    <property type="project" value="UniProtKB-SubCell"/>
</dbReference>
<dbReference type="SUPFAM" id="SSF52172">
    <property type="entry name" value="CheY-like"/>
    <property type="match status" value="1"/>
</dbReference>
<evidence type="ECO:0000256" key="6">
    <source>
        <dbReference type="ARBA" id="ARBA00023125"/>
    </source>
</evidence>
<feature type="modified residue" description="4-aspartylphosphate" evidence="8">
    <location>
        <position position="54"/>
    </location>
</feature>
<dbReference type="CDD" id="cd17536">
    <property type="entry name" value="REC_YesN-like"/>
    <property type="match status" value="1"/>
</dbReference>
<comment type="subcellular location">
    <subcellularLocation>
        <location evidence="1">Cytoplasm</location>
    </subcellularLocation>
</comment>
<evidence type="ECO:0000256" key="5">
    <source>
        <dbReference type="ARBA" id="ARBA00023015"/>
    </source>
</evidence>
<protein>
    <recommendedName>
        <fullName evidence="13">Two component AraC family transcriptional regulator</fullName>
    </recommendedName>
</protein>
<dbReference type="AlphaFoldDB" id="A0A0E4HBT7"/>
<keyword evidence="7" id="KW-0804">Transcription</keyword>
<evidence type="ECO:0000256" key="4">
    <source>
        <dbReference type="ARBA" id="ARBA00023012"/>
    </source>
</evidence>
<feature type="domain" description="HTH araC/xylS-type" evidence="9">
    <location>
        <begin position="411"/>
        <end position="509"/>
    </location>
</feature>
<dbReference type="PANTHER" id="PTHR42713:SF3">
    <property type="entry name" value="TRANSCRIPTIONAL REGULATORY PROTEIN HPTR"/>
    <property type="match status" value="1"/>
</dbReference>
<proteinExistence type="predicted"/>
<dbReference type="InterPro" id="IPR001789">
    <property type="entry name" value="Sig_transdc_resp-reg_receiver"/>
</dbReference>
<evidence type="ECO:0000256" key="1">
    <source>
        <dbReference type="ARBA" id="ARBA00004496"/>
    </source>
</evidence>
<dbReference type="SMART" id="SM00448">
    <property type="entry name" value="REC"/>
    <property type="match status" value="1"/>
</dbReference>
<name>A0A0E4HBT7_9BACL</name>
<keyword evidence="3 8" id="KW-0597">Phosphoprotein</keyword>
<dbReference type="GO" id="GO:0000160">
    <property type="term" value="P:phosphorelay signal transduction system"/>
    <property type="evidence" value="ECO:0007669"/>
    <property type="project" value="UniProtKB-KW"/>
</dbReference>
<dbReference type="InterPro" id="IPR009057">
    <property type="entry name" value="Homeodomain-like_sf"/>
</dbReference>
<dbReference type="HOGENOM" id="CLU_000445_5_0_9"/>
<evidence type="ECO:0000256" key="3">
    <source>
        <dbReference type="ARBA" id="ARBA00022553"/>
    </source>
</evidence>
<evidence type="ECO:0000259" key="9">
    <source>
        <dbReference type="PROSITE" id="PS01124"/>
    </source>
</evidence>
<dbReference type="PATRIC" id="fig|1073571.4.peg.3789"/>
<gene>
    <name evidence="11" type="ORF">PRIO_3538</name>
</gene>
<dbReference type="PROSITE" id="PS01124">
    <property type="entry name" value="HTH_ARAC_FAMILY_2"/>
    <property type="match status" value="1"/>
</dbReference>
<dbReference type="InterPro" id="IPR051552">
    <property type="entry name" value="HptR"/>
</dbReference>
<dbReference type="KEGG" id="pri:PRIO_3538"/>
<dbReference type="PANTHER" id="PTHR42713">
    <property type="entry name" value="HISTIDINE KINASE-RELATED"/>
    <property type="match status" value="1"/>
</dbReference>
<dbReference type="EMBL" id="LN831776">
    <property type="protein sequence ID" value="CQR55941.1"/>
    <property type="molecule type" value="Genomic_DNA"/>
</dbReference>
<evidence type="ECO:0000256" key="2">
    <source>
        <dbReference type="ARBA" id="ARBA00022490"/>
    </source>
</evidence>
<keyword evidence="5" id="KW-0805">Transcription regulation</keyword>
<dbReference type="SUPFAM" id="SSF46689">
    <property type="entry name" value="Homeodomain-like"/>
    <property type="match status" value="1"/>
</dbReference>
<dbReference type="GO" id="GO:0003700">
    <property type="term" value="F:DNA-binding transcription factor activity"/>
    <property type="evidence" value="ECO:0007669"/>
    <property type="project" value="InterPro"/>
</dbReference>
<dbReference type="SMART" id="SM00342">
    <property type="entry name" value="HTH_ARAC"/>
    <property type="match status" value="1"/>
</dbReference>
<feature type="domain" description="Response regulatory" evidence="10">
    <location>
        <begin position="2"/>
        <end position="119"/>
    </location>
</feature>
<evidence type="ECO:0000259" key="10">
    <source>
        <dbReference type="PROSITE" id="PS50110"/>
    </source>
</evidence>
<dbReference type="InterPro" id="IPR018060">
    <property type="entry name" value="HTH_AraC"/>
</dbReference>
<dbReference type="InterPro" id="IPR011006">
    <property type="entry name" value="CheY-like_superfamily"/>
</dbReference>
<dbReference type="Gene3D" id="3.40.50.2300">
    <property type="match status" value="1"/>
</dbReference>
<keyword evidence="4" id="KW-0902">Two-component regulatory system</keyword>
<accession>A0A0E4HBT7</accession>
<dbReference type="GO" id="GO:0043565">
    <property type="term" value="F:sequence-specific DNA binding"/>
    <property type="evidence" value="ECO:0007669"/>
    <property type="project" value="InterPro"/>
</dbReference>
<evidence type="ECO:0008006" key="13">
    <source>
        <dbReference type="Google" id="ProtNLM"/>
    </source>
</evidence>
<dbReference type="PROSITE" id="PS50110">
    <property type="entry name" value="RESPONSE_REGULATORY"/>
    <property type="match status" value="1"/>
</dbReference>
<dbReference type="RefSeq" id="WP_020434253.1">
    <property type="nucleotide sequence ID" value="NZ_AGBD01001958.1"/>
</dbReference>
<organism evidence="11 12">
    <name type="scientific">Paenibacillus riograndensis SBR5</name>
    <dbReference type="NCBI Taxonomy" id="1073571"/>
    <lineage>
        <taxon>Bacteria</taxon>
        <taxon>Bacillati</taxon>
        <taxon>Bacillota</taxon>
        <taxon>Bacilli</taxon>
        <taxon>Bacillales</taxon>
        <taxon>Paenibacillaceae</taxon>
        <taxon>Paenibacillus</taxon>
        <taxon>Paenibacillus sonchi group</taxon>
    </lineage>
</organism>
<evidence type="ECO:0000256" key="8">
    <source>
        <dbReference type="PROSITE-ProRule" id="PRU00169"/>
    </source>
</evidence>
<dbReference type="STRING" id="483937.AMQ84_04380"/>
<dbReference type="Pfam" id="PF12833">
    <property type="entry name" value="HTH_18"/>
    <property type="match status" value="1"/>
</dbReference>
<dbReference type="Pfam" id="PF00072">
    <property type="entry name" value="Response_reg"/>
    <property type="match status" value="1"/>
</dbReference>
<dbReference type="Proteomes" id="UP000033163">
    <property type="component" value="Chromosome I"/>
</dbReference>
<keyword evidence="2" id="KW-0963">Cytoplasm</keyword>
<evidence type="ECO:0000256" key="7">
    <source>
        <dbReference type="ARBA" id="ARBA00023163"/>
    </source>
</evidence>
<keyword evidence="6" id="KW-0238">DNA-binding</keyword>
<sequence>MRIVVVEDEATLRRGIIQFIEQMNERYQVVGEADNGADGERIILELQPDLIITDIKMPDMSGLEMLEKLKAQHFEYRSIILSGYSEFEYAKRAISAGVQEYLLKPFTENELRRVLAELSLSIELQRSLDPAHKEGAASFDYYFNSLLLGAPVNLEVLAERLLKEYNLNIRQPFYLAAIYLHENCNEAEQSWEKLLYSQLDKTMKGPVCTFALPADHLHLLLLTDQQSIDQFYRVIKQMLMAEEKPPNMASGFIKCEDMTSFRMQLTELKNDLQWSIVLGDQIVIDHERIQTLVTQIVRYPVELERQIILEIHAIDLNTMYSTCQEFLHYWRSKLYHPEDVIHAFVQFCSAIVNAAHKASLKWEQTLNLRRVYLKLMDSLTWSELSGTLLELYAEMQDSVRDYKLEYSPVIKRVIHYIDLHLHERITQLEVADKLRITPEYLSLLFAKEVGNNFNAYVREKKMNRAKELLIESELSGYEISSLLGFTDPKYFYKVFKNVTGLSTSDFIKIHRR</sequence>
<evidence type="ECO:0000313" key="11">
    <source>
        <dbReference type="EMBL" id="CQR55941.1"/>
    </source>
</evidence>